<feature type="domain" description="Endoribonuclease YicC-like C-terminal" evidence="8">
    <location>
        <begin position="172"/>
        <end position="288"/>
    </location>
</feature>
<dbReference type="PANTHER" id="PTHR30636:SF3">
    <property type="entry name" value="UPF0701 PROTEIN YICC"/>
    <property type="match status" value="1"/>
</dbReference>
<dbReference type="InterPro" id="IPR013527">
    <property type="entry name" value="YicC-like_N"/>
</dbReference>
<evidence type="ECO:0000313" key="10">
    <source>
        <dbReference type="Proteomes" id="UP000030428"/>
    </source>
</evidence>
<dbReference type="InterPro" id="IPR013551">
    <property type="entry name" value="YicC-like_C"/>
</dbReference>
<organism evidence="9 10">
    <name type="scientific">Candidatus Thiomargarita nelsonii</name>
    <dbReference type="NCBI Taxonomy" id="1003181"/>
    <lineage>
        <taxon>Bacteria</taxon>
        <taxon>Pseudomonadati</taxon>
        <taxon>Pseudomonadota</taxon>
        <taxon>Gammaproteobacteria</taxon>
        <taxon>Thiotrichales</taxon>
        <taxon>Thiotrichaceae</taxon>
        <taxon>Thiomargarita</taxon>
    </lineage>
</organism>
<evidence type="ECO:0000259" key="7">
    <source>
        <dbReference type="Pfam" id="PF03755"/>
    </source>
</evidence>
<feature type="coiled-coil region" evidence="6">
    <location>
        <begin position="180"/>
        <end position="219"/>
    </location>
</feature>
<accession>A0A4E0QKB0</accession>
<protein>
    <recommendedName>
        <fullName evidence="11">YicC family protein</fullName>
    </recommendedName>
</protein>
<dbReference type="Pfam" id="PF08340">
    <property type="entry name" value="YicC-like_C"/>
    <property type="match status" value="1"/>
</dbReference>
<evidence type="ECO:0000256" key="1">
    <source>
        <dbReference type="ARBA" id="ARBA00001968"/>
    </source>
</evidence>
<reference evidence="9 10" key="1">
    <citation type="journal article" date="2016" name="Front. Microbiol.">
        <title>Single-Cell (Meta-)Genomics of a Dimorphic Candidatus Thiomargarita nelsonii Reveals Genomic Plasticity.</title>
        <authorList>
            <person name="Flood B.E."/>
            <person name="Fliss P."/>
            <person name="Jones D.S."/>
            <person name="Dick G.J."/>
            <person name="Jain S."/>
            <person name="Kaster A.K."/>
            <person name="Winkel M."/>
            <person name="Mussmann M."/>
            <person name="Bailey J."/>
        </authorList>
    </citation>
    <scope>NUCLEOTIDE SEQUENCE [LARGE SCALE GENOMIC DNA]</scope>
    <source>
        <strain evidence="9">Hydrate Ridge</strain>
    </source>
</reference>
<sequence length="288" mass="33755">MIRSMTAFARTEPQESWGQLCWELRSVNHRYLDISLRLPEEFRRLELTIRERIQEQLKRGKIDGTLYFQANKSNNEQWQINQEITRHLWEALQQINTITGNKATPPNAIDILRWQGVLEPKQLDVEEISETVLQHFDTALAQLIAHRAREGAQLANLIEQRCTAIAAEIDPIRNELPTILQAQRERLETRLAELVELNSERLEQEMVIFAQKMDVAEELDRIETHLVEIRQTLTQNQPIGRRLDFLIQELHREANTLGSKSNHINTTRHAVELKVLIEQMREQTQNIE</sequence>
<evidence type="ECO:0000256" key="2">
    <source>
        <dbReference type="ARBA" id="ARBA00022722"/>
    </source>
</evidence>
<evidence type="ECO:0000313" key="9">
    <source>
        <dbReference type="EMBL" id="TGO01983.1"/>
    </source>
</evidence>
<proteinExistence type="inferred from homology"/>
<keyword evidence="6" id="KW-0175">Coiled coil</keyword>
<evidence type="ECO:0000256" key="6">
    <source>
        <dbReference type="SAM" id="Coils"/>
    </source>
</evidence>
<comment type="caution">
    <text evidence="9">The sequence shown here is derived from an EMBL/GenBank/DDBJ whole genome shotgun (WGS) entry which is preliminary data.</text>
</comment>
<evidence type="ECO:0008006" key="11">
    <source>
        <dbReference type="Google" id="ProtNLM"/>
    </source>
</evidence>
<evidence type="ECO:0000256" key="3">
    <source>
        <dbReference type="ARBA" id="ARBA00022759"/>
    </source>
</evidence>
<evidence type="ECO:0000259" key="8">
    <source>
        <dbReference type="Pfam" id="PF08340"/>
    </source>
</evidence>
<name>A0A4E0QKB0_9GAMM</name>
<gene>
    <name evidence="9" type="ORF">PN36_32575</name>
</gene>
<dbReference type="GO" id="GO:0004521">
    <property type="term" value="F:RNA endonuclease activity"/>
    <property type="evidence" value="ECO:0007669"/>
    <property type="project" value="InterPro"/>
</dbReference>
<dbReference type="EMBL" id="JSZA02000291">
    <property type="protein sequence ID" value="TGO01983.1"/>
    <property type="molecule type" value="Genomic_DNA"/>
</dbReference>
<feature type="domain" description="Endoribonuclease YicC-like N-terminal" evidence="7">
    <location>
        <begin position="2"/>
        <end position="155"/>
    </location>
</feature>
<keyword evidence="10" id="KW-1185">Reference proteome</keyword>
<keyword evidence="3" id="KW-0255">Endonuclease</keyword>
<dbReference type="PANTHER" id="PTHR30636">
    <property type="entry name" value="UPF0701 PROTEIN YICC"/>
    <property type="match status" value="1"/>
</dbReference>
<dbReference type="NCBIfam" id="TIGR00255">
    <property type="entry name" value="YicC/YloC family endoribonuclease"/>
    <property type="match status" value="1"/>
</dbReference>
<dbReference type="Pfam" id="PF03755">
    <property type="entry name" value="YicC-like_N"/>
    <property type="match status" value="1"/>
</dbReference>
<comment type="cofactor">
    <cofactor evidence="1">
        <name>a divalent metal cation</name>
        <dbReference type="ChEBI" id="CHEBI:60240"/>
    </cofactor>
</comment>
<dbReference type="AlphaFoldDB" id="A0A4E0QKB0"/>
<dbReference type="GO" id="GO:0016787">
    <property type="term" value="F:hydrolase activity"/>
    <property type="evidence" value="ECO:0007669"/>
    <property type="project" value="UniProtKB-KW"/>
</dbReference>
<evidence type="ECO:0000256" key="5">
    <source>
        <dbReference type="ARBA" id="ARBA00035648"/>
    </source>
</evidence>
<keyword evidence="4" id="KW-0378">Hydrolase</keyword>
<dbReference type="InterPro" id="IPR005229">
    <property type="entry name" value="YicC/YloC-like"/>
</dbReference>
<comment type="similarity">
    <text evidence="5">Belongs to the YicC/YloC family.</text>
</comment>
<evidence type="ECO:0000256" key="4">
    <source>
        <dbReference type="ARBA" id="ARBA00022801"/>
    </source>
</evidence>
<keyword evidence="2" id="KW-0540">Nuclease</keyword>
<dbReference type="Proteomes" id="UP000030428">
    <property type="component" value="Unassembled WGS sequence"/>
</dbReference>